<dbReference type="Gene3D" id="2.40.128.520">
    <property type="match status" value="1"/>
</dbReference>
<dbReference type="Pfam" id="PF09917">
    <property type="entry name" value="DUF2147"/>
    <property type="match status" value="1"/>
</dbReference>
<dbReference type="RefSeq" id="WP_075637555.1">
    <property type="nucleotide sequence ID" value="NZ_MKIM01000018.1"/>
</dbReference>
<dbReference type="STRING" id="1867956.BJF95_14090"/>
<dbReference type="EMBL" id="MKIM01000018">
    <property type="protein sequence ID" value="OLP46818.1"/>
    <property type="molecule type" value="Genomic_DNA"/>
</dbReference>
<dbReference type="PANTHER" id="PTHR36919">
    <property type="entry name" value="BLR1215 PROTEIN"/>
    <property type="match status" value="1"/>
</dbReference>
<accession>A0A1Q8ZXN0</accession>
<feature type="chain" id="PRO_5013113458" description="DUF2147 domain-containing protein" evidence="1">
    <location>
        <begin position="21"/>
        <end position="112"/>
    </location>
</feature>
<evidence type="ECO:0000259" key="2">
    <source>
        <dbReference type="Pfam" id="PF09917"/>
    </source>
</evidence>
<reference evidence="3 4" key="1">
    <citation type="submission" date="2016-09" db="EMBL/GenBank/DDBJ databases">
        <title>Rhizobium oryziradicis sp. nov., isolated from the root of rice.</title>
        <authorList>
            <person name="Zhao J."/>
            <person name="Zhang X."/>
        </authorList>
    </citation>
    <scope>NUCLEOTIDE SEQUENCE [LARGE SCALE GENOMIC DNA]</scope>
    <source>
        <strain evidence="3 4">N19</strain>
    </source>
</reference>
<evidence type="ECO:0000256" key="1">
    <source>
        <dbReference type="SAM" id="SignalP"/>
    </source>
</evidence>
<dbReference type="AlphaFoldDB" id="A0A1Q8ZXN0"/>
<comment type="caution">
    <text evidence="3">The sequence shown here is derived from an EMBL/GenBank/DDBJ whole genome shotgun (WGS) entry which is preliminary data.</text>
</comment>
<keyword evidence="1" id="KW-0732">Signal</keyword>
<organism evidence="3 4">
    <name type="scientific">Rhizobium oryziradicis</name>
    <dbReference type="NCBI Taxonomy" id="1867956"/>
    <lineage>
        <taxon>Bacteria</taxon>
        <taxon>Pseudomonadati</taxon>
        <taxon>Pseudomonadota</taxon>
        <taxon>Alphaproteobacteria</taxon>
        <taxon>Hyphomicrobiales</taxon>
        <taxon>Rhizobiaceae</taxon>
        <taxon>Rhizobium/Agrobacterium group</taxon>
        <taxon>Rhizobium</taxon>
    </lineage>
</organism>
<dbReference type="PANTHER" id="PTHR36919:SF2">
    <property type="entry name" value="BLL6627 PROTEIN"/>
    <property type="match status" value="1"/>
</dbReference>
<dbReference type="Proteomes" id="UP000186894">
    <property type="component" value="Unassembled WGS sequence"/>
</dbReference>
<name>A0A1Q8ZXN0_9HYPH</name>
<proteinExistence type="predicted"/>
<sequence length="112" mass="11816">MKRILMVAGAVVLCASSVLAAEPIEGKWKTESGETADISSCGTNFCISLKTGKYAGKQIGKLNGEADAYTGEVTDPAADKTYSGSAKISGNTLKLKGCVLSIFCKSQTWRRM</sequence>
<protein>
    <recommendedName>
        <fullName evidence="2">DUF2147 domain-containing protein</fullName>
    </recommendedName>
</protein>
<keyword evidence="4" id="KW-1185">Reference proteome</keyword>
<dbReference type="InterPro" id="IPR019223">
    <property type="entry name" value="DUF2147"/>
</dbReference>
<feature type="signal peptide" evidence="1">
    <location>
        <begin position="1"/>
        <end position="20"/>
    </location>
</feature>
<evidence type="ECO:0000313" key="4">
    <source>
        <dbReference type="Proteomes" id="UP000186894"/>
    </source>
</evidence>
<dbReference type="OrthoDB" id="9811671at2"/>
<gene>
    <name evidence="3" type="ORF">BJF95_14090</name>
</gene>
<feature type="domain" description="DUF2147" evidence="2">
    <location>
        <begin position="62"/>
        <end position="111"/>
    </location>
</feature>
<evidence type="ECO:0000313" key="3">
    <source>
        <dbReference type="EMBL" id="OLP46818.1"/>
    </source>
</evidence>